<sequence length="247" mass="26186">MAAFGYRLRPRLAAEAGVATSDPSGILVRMPERVLTVPPERLETWLAGFARRHGATTHRAGPVAVVVQAADGAVASCAVPFPPLRPDDTAPYGGLPAHARLDRRVGVLLVRRGGYAAGVFAGATLVTSKVGSRHVQGRTAAGGQSQQRFARRREKQAREAFEAAADVAARVLLPHAAELDAVVTGGDRAAVDHVLADRRLTALAHLRERSAGLPHLAVPDPKRVVLEATPATFRAIRITLMEPDITP</sequence>
<evidence type="ECO:0000259" key="1">
    <source>
        <dbReference type="Pfam" id="PF18859"/>
    </source>
</evidence>
<dbReference type="AlphaFoldDB" id="A0A1H5PPS3"/>
<dbReference type="STRING" id="561176.SAMN04488561_4886"/>
<reference evidence="3" key="1">
    <citation type="submission" date="2016-10" db="EMBL/GenBank/DDBJ databases">
        <authorList>
            <person name="Varghese N."/>
            <person name="Submissions S."/>
        </authorList>
    </citation>
    <scope>NUCLEOTIDE SEQUENCE [LARGE SCALE GENOMIC DNA]</scope>
    <source>
        <strain evidence="3">DSM 45237</strain>
    </source>
</reference>
<protein>
    <recommendedName>
        <fullName evidence="1">Actinobacteria/chloroflexi VLRF1 release factor domain-containing protein</fullName>
    </recommendedName>
</protein>
<gene>
    <name evidence="2" type="ORF">SAMN04488561_4886</name>
</gene>
<organism evidence="2 3">
    <name type="scientific">Jiangella alba</name>
    <dbReference type="NCBI Taxonomy" id="561176"/>
    <lineage>
        <taxon>Bacteria</taxon>
        <taxon>Bacillati</taxon>
        <taxon>Actinomycetota</taxon>
        <taxon>Actinomycetes</taxon>
        <taxon>Jiangellales</taxon>
        <taxon>Jiangellaceae</taxon>
        <taxon>Jiangella</taxon>
    </lineage>
</organism>
<dbReference type="NCBIfam" id="NF041024">
    <property type="entry name" value="acVLRF1_NCBI"/>
    <property type="match status" value="1"/>
</dbReference>
<proteinExistence type="predicted"/>
<name>A0A1H5PPS3_9ACTN</name>
<dbReference type="Proteomes" id="UP000181980">
    <property type="component" value="Unassembled WGS sequence"/>
</dbReference>
<dbReference type="Pfam" id="PF18859">
    <property type="entry name" value="acVLRF1"/>
    <property type="match status" value="1"/>
</dbReference>
<keyword evidence="3" id="KW-1185">Reference proteome</keyword>
<feature type="domain" description="Actinobacteria/chloroflexi VLRF1 release factor" evidence="1">
    <location>
        <begin position="103"/>
        <end position="239"/>
    </location>
</feature>
<dbReference type="SUPFAM" id="SSF53137">
    <property type="entry name" value="Translational machinery components"/>
    <property type="match status" value="1"/>
</dbReference>
<evidence type="ECO:0000313" key="3">
    <source>
        <dbReference type="Proteomes" id="UP000181980"/>
    </source>
</evidence>
<evidence type="ECO:0000313" key="2">
    <source>
        <dbReference type="EMBL" id="SEF15218.1"/>
    </source>
</evidence>
<dbReference type="InterPro" id="IPR042226">
    <property type="entry name" value="eFR1_2_sf"/>
</dbReference>
<accession>A0A1H5PPS3</accession>
<dbReference type="InterPro" id="IPR040783">
    <property type="entry name" value="VLRF1"/>
</dbReference>
<dbReference type="Gene3D" id="3.30.420.60">
    <property type="entry name" value="eRF1 domain 2"/>
    <property type="match status" value="1"/>
</dbReference>
<dbReference type="EMBL" id="FNUC01000004">
    <property type="protein sequence ID" value="SEF15218.1"/>
    <property type="molecule type" value="Genomic_DNA"/>
</dbReference>